<sequence>MATTRHTHRKQHKPSLRHRPGCPPFGCLPRTVARAGSTLYGARGNLSCGALTHTSPHLDAMATDQ</sequence>
<feature type="compositionally biased region" description="Basic residues" evidence="1">
    <location>
        <begin position="1"/>
        <end position="20"/>
    </location>
</feature>
<dbReference type="EMBL" id="SRLO01000070">
    <property type="protein sequence ID" value="TNN78728.1"/>
    <property type="molecule type" value="Genomic_DNA"/>
</dbReference>
<evidence type="ECO:0000256" key="1">
    <source>
        <dbReference type="SAM" id="MobiDB-lite"/>
    </source>
</evidence>
<evidence type="ECO:0000313" key="3">
    <source>
        <dbReference type="Proteomes" id="UP000314294"/>
    </source>
</evidence>
<gene>
    <name evidence="2" type="ORF">EYF80_010898</name>
</gene>
<proteinExistence type="predicted"/>
<name>A0A4Z2ILX3_9TELE</name>
<evidence type="ECO:0000313" key="2">
    <source>
        <dbReference type="EMBL" id="TNN78728.1"/>
    </source>
</evidence>
<protein>
    <submittedName>
        <fullName evidence="2">Uncharacterized protein</fullName>
    </submittedName>
</protein>
<reference evidence="2 3" key="1">
    <citation type="submission" date="2019-03" db="EMBL/GenBank/DDBJ databases">
        <title>First draft genome of Liparis tanakae, snailfish: a comprehensive survey of snailfish specific genes.</title>
        <authorList>
            <person name="Kim W."/>
            <person name="Song I."/>
            <person name="Jeong J.-H."/>
            <person name="Kim D."/>
            <person name="Kim S."/>
            <person name="Ryu S."/>
            <person name="Song J.Y."/>
            <person name="Lee S.K."/>
        </authorList>
    </citation>
    <scope>NUCLEOTIDE SEQUENCE [LARGE SCALE GENOMIC DNA]</scope>
    <source>
        <tissue evidence="2">Muscle</tissue>
    </source>
</reference>
<feature type="region of interest" description="Disordered" evidence="1">
    <location>
        <begin position="1"/>
        <end position="24"/>
    </location>
</feature>
<accession>A0A4Z2ILX3</accession>
<keyword evidence="3" id="KW-1185">Reference proteome</keyword>
<comment type="caution">
    <text evidence="2">The sequence shown here is derived from an EMBL/GenBank/DDBJ whole genome shotgun (WGS) entry which is preliminary data.</text>
</comment>
<dbReference type="AlphaFoldDB" id="A0A4Z2ILX3"/>
<organism evidence="2 3">
    <name type="scientific">Liparis tanakae</name>
    <name type="common">Tanaka's snailfish</name>
    <dbReference type="NCBI Taxonomy" id="230148"/>
    <lineage>
        <taxon>Eukaryota</taxon>
        <taxon>Metazoa</taxon>
        <taxon>Chordata</taxon>
        <taxon>Craniata</taxon>
        <taxon>Vertebrata</taxon>
        <taxon>Euteleostomi</taxon>
        <taxon>Actinopterygii</taxon>
        <taxon>Neopterygii</taxon>
        <taxon>Teleostei</taxon>
        <taxon>Neoteleostei</taxon>
        <taxon>Acanthomorphata</taxon>
        <taxon>Eupercaria</taxon>
        <taxon>Perciformes</taxon>
        <taxon>Cottioidei</taxon>
        <taxon>Cottales</taxon>
        <taxon>Liparidae</taxon>
        <taxon>Liparis</taxon>
    </lineage>
</organism>
<dbReference type="Proteomes" id="UP000314294">
    <property type="component" value="Unassembled WGS sequence"/>
</dbReference>